<gene>
    <name evidence="1" type="ORF">EGR_00959</name>
</gene>
<sequence length="506" mass="59586">MITFDYFPHSQTISCDDFNLPFSNALKIFQVLNWTRDLQNTTRRFNSKNVDQKKTAKPPIWATKLTICKTINGQYALINLVLLNRLTVWKKFSNLLITLKIRQHKKEKFNQTIKRKAVKIHFRLNKPSTNRLKLLEERRSGPNPNSKILNLVSNSFIYFRSSIAIATIKNRILVKFFGLASPKNSSLTTLDGFHSQSNDLLTHQPTKESRSLGAHKLANISLCLSSLFFKHRHYQTKLLFVDSQQDKNTRVEQRKFGFRSSLYSTRKIFENYVKNEQKLFQNQQIYFAIFSNILLHVNELLSEALFHAVVISCFVTNELAFTLRRRNPKLVQKWSIVYKLVPNDWFKGHFCLCFVVDLCKNDASAYPKYQEKTFFKCRISLTNIFLKKYYLPFEYYKDLCKFIHIFRSLIQFLSLITTCKSLAFVEPMRSLNPWKYYFNHYRQFFSLILLVICNSAKAIIEVDHYNEYRSGNLISFLNFMAFAEINYPKVSYSLLLSIILNSTLEI</sequence>
<accession>W6URR4</accession>
<evidence type="ECO:0000313" key="2">
    <source>
        <dbReference type="Proteomes" id="UP000019149"/>
    </source>
</evidence>
<reference evidence="1 2" key="1">
    <citation type="journal article" date="2013" name="Nat. Genet.">
        <title>The genome of the hydatid tapeworm Echinococcus granulosus.</title>
        <authorList>
            <person name="Zheng H."/>
            <person name="Zhang W."/>
            <person name="Zhang L."/>
            <person name="Zhang Z."/>
            <person name="Li J."/>
            <person name="Lu G."/>
            <person name="Zhu Y."/>
            <person name="Wang Y."/>
            <person name="Huang Y."/>
            <person name="Liu J."/>
            <person name="Kang H."/>
            <person name="Chen J."/>
            <person name="Wang L."/>
            <person name="Chen A."/>
            <person name="Yu S."/>
            <person name="Gao Z."/>
            <person name="Jin L."/>
            <person name="Gu W."/>
            <person name="Wang Z."/>
            <person name="Zhao L."/>
            <person name="Shi B."/>
            <person name="Wen H."/>
            <person name="Lin R."/>
            <person name="Jones M.K."/>
            <person name="Brejova B."/>
            <person name="Vinar T."/>
            <person name="Zhao G."/>
            <person name="McManus D.P."/>
            <person name="Chen Z."/>
            <person name="Zhou Y."/>
            <person name="Wang S."/>
        </authorList>
    </citation>
    <scope>NUCLEOTIDE SEQUENCE [LARGE SCALE GENOMIC DNA]</scope>
</reference>
<dbReference type="EMBL" id="APAU02000003">
    <property type="protein sequence ID" value="EUB64415.1"/>
    <property type="molecule type" value="Genomic_DNA"/>
</dbReference>
<comment type="caution">
    <text evidence="1">The sequence shown here is derived from an EMBL/GenBank/DDBJ whole genome shotgun (WGS) entry which is preliminary data.</text>
</comment>
<evidence type="ECO:0000313" key="1">
    <source>
        <dbReference type="EMBL" id="EUB64415.1"/>
    </source>
</evidence>
<dbReference type="AlphaFoldDB" id="W6URR4"/>
<name>W6URR4_ECHGR</name>
<dbReference type="Proteomes" id="UP000019149">
    <property type="component" value="Unassembled WGS sequence"/>
</dbReference>
<organism evidence="1 2">
    <name type="scientific">Echinococcus granulosus</name>
    <name type="common">Hydatid tapeworm</name>
    <dbReference type="NCBI Taxonomy" id="6210"/>
    <lineage>
        <taxon>Eukaryota</taxon>
        <taxon>Metazoa</taxon>
        <taxon>Spiralia</taxon>
        <taxon>Lophotrochozoa</taxon>
        <taxon>Platyhelminthes</taxon>
        <taxon>Cestoda</taxon>
        <taxon>Eucestoda</taxon>
        <taxon>Cyclophyllidea</taxon>
        <taxon>Taeniidae</taxon>
        <taxon>Echinococcus</taxon>
        <taxon>Echinococcus granulosus group</taxon>
    </lineage>
</organism>
<dbReference type="RefSeq" id="XP_024355611.1">
    <property type="nucleotide sequence ID" value="XM_024490208.1"/>
</dbReference>
<dbReference type="KEGG" id="egl:EGR_00959"/>
<keyword evidence="2" id="KW-1185">Reference proteome</keyword>
<dbReference type="CTD" id="36336674"/>
<protein>
    <submittedName>
        <fullName evidence="1">Uncharacterized protein</fullName>
    </submittedName>
</protein>
<dbReference type="GeneID" id="36336674"/>
<proteinExistence type="predicted"/>